<name>A0ABR7QG20_9FLAO</name>
<dbReference type="InterPro" id="IPR036724">
    <property type="entry name" value="Cobalamin-bd_sf"/>
</dbReference>
<dbReference type="SFLD" id="SFLDG01123">
    <property type="entry name" value="methyltransferase_(Class_B)"/>
    <property type="match status" value="1"/>
</dbReference>
<comment type="caution">
    <text evidence="8">The sequence shown here is derived from an EMBL/GenBank/DDBJ whole genome shotgun (WGS) entry which is preliminary data.</text>
</comment>
<dbReference type="InterPro" id="IPR034466">
    <property type="entry name" value="Methyltransferase_Class_B"/>
</dbReference>
<evidence type="ECO:0000256" key="2">
    <source>
        <dbReference type="ARBA" id="ARBA00022691"/>
    </source>
</evidence>
<evidence type="ECO:0000256" key="4">
    <source>
        <dbReference type="ARBA" id="ARBA00023004"/>
    </source>
</evidence>
<dbReference type="InterPro" id="IPR058240">
    <property type="entry name" value="rSAM_sf"/>
</dbReference>
<evidence type="ECO:0000256" key="3">
    <source>
        <dbReference type="ARBA" id="ARBA00022723"/>
    </source>
</evidence>
<dbReference type="RefSeq" id="WP_187564399.1">
    <property type="nucleotide sequence ID" value="NZ_JACGWS010000019.1"/>
</dbReference>
<keyword evidence="5" id="KW-0411">Iron-sulfur</keyword>
<dbReference type="InterPro" id="IPR023404">
    <property type="entry name" value="rSAM_horseshoe"/>
</dbReference>
<dbReference type="Pfam" id="PF02310">
    <property type="entry name" value="B12-binding"/>
    <property type="match status" value="1"/>
</dbReference>
<evidence type="ECO:0000313" key="8">
    <source>
        <dbReference type="EMBL" id="MBC8757358.1"/>
    </source>
</evidence>
<dbReference type="PROSITE" id="PS51332">
    <property type="entry name" value="B12_BINDING"/>
    <property type="match status" value="1"/>
</dbReference>
<dbReference type="InterPro" id="IPR006158">
    <property type="entry name" value="Cobalamin-bd"/>
</dbReference>
<evidence type="ECO:0000259" key="7">
    <source>
        <dbReference type="PROSITE" id="PS51918"/>
    </source>
</evidence>
<evidence type="ECO:0000259" key="6">
    <source>
        <dbReference type="PROSITE" id="PS51332"/>
    </source>
</evidence>
<dbReference type="PANTHER" id="PTHR43409:SF16">
    <property type="entry name" value="SLR0320 PROTEIN"/>
    <property type="match status" value="1"/>
</dbReference>
<evidence type="ECO:0000256" key="5">
    <source>
        <dbReference type="ARBA" id="ARBA00023014"/>
    </source>
</evidence>
<comment type="cofactor">
    <cofactor evidence="1">
        <name>[4Fe-4S] cluster</name>
        <dbReference type="ChEBI" id="CHEBI:49883"/>
    </cofactor>
</comment>
<dbReference type="PANTHER" id="PTHR43409">
    <property type="entry name" value="ANAEROBIC MAGNESIUM-PROTOPORPHYRIN IX MONOMETHYL ESTER CYCLASE-RELATED"/>
    <property type="match status" value="1"/>
</dbReference>
<keyword evidence="9" id="KW-1185">Reference proteome</keyword>
<protein>
    <submittedName>
        <fullName evidence="8">Radical SAM protein</fullName>
    </submittedName>
</protein>
<dbReference type="InterPro" id="IPR006638">
    <property type="entry name" value="Elp3/MiaA/NifB-like_rSAM"/>
</dbReference>
<organism evidence="8 9">
    <name type="scientific">Kordia aestuariivivens</name>
    <dbReference type="NCBI Taxonomy" id="2759037"/>
    <lineage>
        <taxon>Bacteria</taxon>
        <taxon>Pseudomonadati</taxon>
        <taxon>Bacteroidota</taxon>
        <taxon>Flavobacteriia</taxon>
        <taxon>Flavobacteriales</taxon>
        <taxon>Flavobacteriaceae</taxon>
        <taxon>Kordia</taxon>
    </lineage>
</organism>
<dbReference type="CDD" id="cd02068">
    <property type="entry name" value="radical_SAM_B12_BD"/>
    <property type="match status" value="1"/>
</dbReference>
<proteinExistence type="predicted"/>
<feature type="domain" description="B12-binding" evidence="6">
    <location>
        <begin position="17"/>
        <end position="153"/>
    </location>
</feature>
<dbReference type="SFLD" id="SFLDS00029">
    <property type="entry name" value="Radical_SAM"/>
    <property type="match status" value="1"/>
</dbReference>
<keyword evidence="2" id="KW-0949">S-adenosyl-L-methionine</keyword>
<dbReference type="Pfam" id="PF04055">
    <property type="entry name" value="Radical_SAM"/>
    <property type="match status" value="1"/>
</dbReference>
<sequence length="595" mass="67809">MKKVIDSIATKPTLECLDFLLVHLPFREGPISQTFQLGLLCVATSLKQEGFSVKVIDDCELDAASFIELYRKNKPRILGFHVNTDSVPVVRRVIELLRKLGEAPDLIIFGGPHVSVEDKELLAKNWGNIVVRGEGEFTAPEIGRWFLRNEGKIEDIKGITYLDDNNDIIRNPSRPFIKDLDSLPFPDISLLIKEQKYPAYQILTGRGCPYHCAFCAEGIIGIKYRFRSAKSVLDEIRNIVGTRTHTYLSILDDTFLVNRKRVEEIAKGLIKEYGETKQLKWFCESRVDFIIRNPELFKLLRKAGLVRVQIGIESGSQKVLDTYNKKVKIEQIIQAVEILTACGIPSIYGNFIIGGPYETDETIDQSIALVKTLYDKAVGRMECGASFLTLFPGTELTVHPDKYDLEILDPEVMTTISLQHPVVVPKGKTKHWVIKQYTRFYTELQKHHLAGIANVSIELIEEHLRLRDYGMNTLNSNHYLVYPCIKKCEEIRKRQKPMDNITDGELMQIIPRRSATIGTIDNKFAIVAFPQGPIIFNDMAGKIYELCSGKYRLCDIIEIIRADDTNLPPEPYFSQQVVSVIKDMKKRYLLTYSDL</sequence>
<evidence type="ECO:0000256" key="1">
    <source>
        <dbReference type="ARBA" id="ARBA00001966"/>
    </source>
</evidence>
<accession>A0ABR7QG20</accession>
<dbReference type="Gene3D" id="3.80.30.20">
    <property type="entry name" value="tm_1862 like domain"/>
    <property type="match status" value="1"/>
</dbReference>
<dbReference type="SMART" id="SM00729">
    <property type="entry name" value="Elp3"/>
    <property type="match status" value="1"/>
</dbReference>
<dbReference type="PROSITE" id="PS51918">
    <property type="entry name" value="RADICAL_SAM"/>
    <property type="match status" value="1"/>
</dbReference>
<dbReference type="CDD" id="cd01335">
    <property type="entry name" value="Radical_SAM"/>
    <property type="match status" value="1"/>
</dbReference>
<keyword evidence="4" id="KW-0408">Iron</keyword>
<dbReference type="Gene3D" id="3.40.50.280">
    <property type="entry name" value="Cobalamin-binding domain"/>
    <property type="match status" value="1"/>
</dbReference>
<dbReference type="Proteomes" id="UP000619238">
    <property type="component" value="Unassembled WGS sequence"/>
</dbReference>
<dbReference type="SUPFAM" id="SSF102114">
    <property type="entry name" value="Radical SAM enzymes"/>
    <property type="match status" value="1"/>
</dbReference>
<dbReference type="InterPro" id="IPR007197">
    <property type="entry name" value="rSAM"/>
</dbReference>
<evidence type="ECO:0000313" key="9">
    <source>
        <dbReference type="Proteomes" id="UP000619238"/>
    </source>
</evidence>
<keyword evidence="3" id="KW-0479">Metal-binding</keyword>
<dbReference type="SUPFAM" id="SSF52242">
    <property type="entry name" value="Cobalamin (vitamin B12)-binding domain"/>
    <property type="match status" value="1"/>
</dbReference>
<gene>
    <name evidence="8" type="ORF">H2O64_22000</name>
</gene>
<dbReference type="SFLD" id="SFLDG01082">
    <property type="entry name" value="B12-binding_domain_containing"/>
    <property type="match status" value="1"/>
</dbReference>
<dbReference type="InterPro" id="IPR051198">
    <property type="entry name" value="BchE-like"/>
</dbReference>
<feature type="domain" description="Radical SAM core" evidence="7">
    <location>
        <begin position="194"/>
        <end position="426"/>
    </location>
</feature>
<dbReference type="EMBL" id="JACGWS010000019">
    <property type="protein sequence ID" value="MBC8757358.1"/>
    <property type="molecule type" value="Genomic_DNA"/>
</dbReference>
<reference evidence="8 9" key="1">
    <citation type="submission" date="2020-07" db="EMBL/GenBank/DDBJ databases">
        <title>Description of Kordia aestuariivivens sp. nov., isolated from a tidal flat.</title>
        <authorList>
            <person name="Park S."/>
            <person name="Yoon J.-H."/>
        </authorList>
    </citation>
    <scope>NUCLEOTIDE SEQUENCE [LARGE SCALE GENOMIC DNA]</scope>
    <source>
        <strain evidence="8 9">YSTF-M3</strain>
    </source>
</reference>